<reference evidence="1 2" key="2">
    <citation type="journal article" date="2022" name="Mol. Ecol. Resour.">
        <title>The genomes of chicory, endive, great burdock and yacon provide insights into Asteraceae paleo-polyploidization history and plant inulin production.</title>
        <authorList>
            <person name="Fan W."/>
            <person name="Wang S."/>
            <person name="Wang H."/>
            <person name="Wang A."/>
            <person name="Jiang F."/>
            <person name="Liu H."/>
            <person name="Zhao H."/>
            <person name="Xu D."/>
            <person name="Zhang Y."/>
        </authorList>
    </citation>
    <scope>NUCLEOTIDE SEQUENCE [LARGE SCALE GENOMIC DNA]</scope>
    <source>
        <strain evidence="2">cv. Punajuju</strain>
        <tissue evidence="1">Leaves</tissue>
    </source>
</reference>
<name>A0ACB9CX33_CICIN</name>
<organism evidence="1 2">
    <name type="scientific">Cichorium intybus</name>
    <name type="common">Chicory</name>
    <dbReference type="NCBI Taxonomy" id="13427"/>
    <lineage>
        <taxon>Eukaryota</taxon>
        <taxon>Viridiplantae</taxon>
        <taxon>Streptophyta</taxon>
        <taxon>Embryophyta</taxon>
        <taxon>Tracheophyta</taxon>
        <taxon>Spermatophyta</taxon>
        <taxon>Magnoliopsida</taxon>
        <taxon>eudicotyledons</taxon>
        <taxon>Gunneridae</taxon>
        <taxon>Pentapetalae</taxon>
        <taxon>asterids</taxon>
        <taxon>campanulids</taxon>
        <taxon>Asterales</taxon>
        <taxon>Asteraceae</taxon>
        <taxon>Cichorioideae</taxon>
        <taxon>Cichorieae</taxon>
        <taxon>Cichoriinae</taxon>
        <taxon>Cichorium</taxon>
    </lineage>
</organism>
<comment type="caution">
    <text evidence="1">The sequence shown here is derived from an EMBL/GenBank/DDBJ whole genome shotgun (WGS) entry which is preliminary data.</text>
</comment>
<accession>A0ACB9CX33</accession>
<evidence type="ECO:0000313" key="2">
    <source>
        <dbReference type="Proteomes" id="UP001055811"/>
    </source>
</evidence>
<dbReference type="EMBL" id="CM042013">
    <property type="protein sequence ID" value="KAI3738859.1"/>
    <property type="molecule type" value="Genomic_DNA"/>
</dbReference>
<reference evidence="2" key="1">
    <citation type="journal article" date="2022" name="Mol. Ecol. Resour.">
        <title>The genomes of chicory, endive, great burdock and yacon provide insights into Asteraceae palaeo-polyploidization history and plant inulin production.</title>
        <authorList>
            <person name="Fan W."/>
            <person name="Wang S."/>
            <person name="Wang H."/>
            <person name="Wang A."/>
            <person name="Jiang F."/>
            <person name="Liu H."/>
            <person name="Zhao H."/>
            <person name="Xu D."/>
            <person name="Zhang Y."/>
        </authorList>
    </citation>
    <scope>NUCLEOTIDE SEQUENCE [LARGE SCALE GENOMIC DNA]</scope>
    <source>
        <strain evidence="2">cv. Punajuju</strain>
    </source>
</reference>
<gene>
    <name evidence="1" type="ORF">L2E82_29061</name>
</gene>
<keyword evidence="2" id="KW-1185">Reference proteome</keyword>
<dbReference type="Proteomes" id="UP001055811">
    <property type="component" value="Linkage Group LG05"/>
</dbReference>
<proteinExistence type="predicted"/>
<evidence type="ECO:0000313" key="1">
    <source>
        <dbReference type="EMBL" id="KAI3738859.1"/>
    </source>
</evidence>
<sequence>MNLMNRGQSTELLELHSSDFSPTHHLAAESHSCRTSNLPTTSIVRPPSHSVLTIPSPSPSRDHSVSIPAIGDLLPTDAASLSRPRIAQKYPLLTESIALAVSSGF</sequence>
<protein>
    <submittedName>
        <fullName evidence="1">Uncharacterized protein</fullName>
    </submittedName>
</protein>